<feature type="compositionally biased region" description="Basic residues" evidence="1">
    <location>
        <begin position="1"/>
        <end position="13"/>
    </location>
</feature>
<proteinExistence type="predicted"/>
<organism evidence="2">
    <name type="scientific">viral metagenome</name>
    <dbReference type="NCBI Taxonomy" id="1070528"/>
    <lineage>
        <taxon>unclassified sequences</taxon>
        <taxon>metagenomes</taxon>
        <taxon>organismal metagenomes</taxon>
    </lineage>
</organism>
<dbReference type="EMBL" id="MT145153">
    <property type="protein sequence ID" value="QJI04149.1"/>
    <property type="molecule type" value="Genomic_DNA"/>
</dbReference>
<feature type="region of interest" description="Disordered" evidence="1">
    <location>
        <begin position="1"/>
        <end position="49"/>
    </location>
</feature>
<reference evidence="2" key="1">
    <citation type="submission" date="2020-03" db="EMBL/GenBank/DDBJ databases">
        <title>The deep terrestrial virosphere.</title>
        <authorList>
            <person name="Holmfeldt K."/>
            <person name="Nilsson E."/>
            <person name="Simone D."/>
            <person name="Lopez-Fernandez M."/>
            <person name="Wu X."/>
            <person name="de Brujin I."/>
            <person name="Lundin D."/>
            <person name="Andersson A."/>
            <person name="Bertilsson S."/>
            <person name="Dopson M."/>
        </authorList>
    </citation>
    <scope>NUCLEOTIDE SEQUENCE</scope>
    <source>
        <strain evidence="2">TM448B06318</strain>
    </source>
</reference>
<sequence length="49" mass="5711">MKKKKKRQVKRQPNRQPLDCYGIDVRDNTKGKISFPESPMHGLGDLGKW</sequence>
<accession>A0A6M3Y1N6</accession>
<evidence type="ECO:0000313" key="2">
    <source>
        <dbReference type="EMBL" id="QJI04149.1"/>
    </source>
</evidence>
<protein>
    <submittedName>
        <fullName evidence="2">Uncharacterized protein</fullName>
    </submittedName>
</protein>
<dbReference type="AlphaFoldDB" id="A0A6M3Y1N6"/>
<gene>
    <name evidence="2" type="ORF">TM448B06318_0003</name>
</gene>
<name>A0A6M3Y1N6_9ZZZZ</name>
<evidence type="ECO:0000256" key="1">
    <source>
        <dbReference type="SAM" id="MobiDB-lite"/>
    </source>
</evidence>